<dbReference type="Proteomes" id="UP000250197">
    <property type="component" value="Chromosome"/>
</dbReference>
<dbReference type="AlphaFoldDB" id="A0A2Z2IWZ0"/>
<reference evidence="1 2" key="1">
    <citation type="submission" date="2017-05" db="EMBL/GenBank/DDBJ databases">
        <title>Complete genome sequence of Corynebacterium striatum KC-Na-1 isolated from Neophocaena asiaeorientalis in Korea.</title>
        <authorList>
            <person name="Kim J.H."/>
            <person name="Lee K."/>
        </authorList>
    </citation>
    <scope>NUCLEOTIDE SEQUENCE [LARGE SCALE GENOMIC DNA]</scope>
    <source>
        <strain evidence="1 2">KC-Na-01</strain>
    </source>
</reference>
<dbReference type="RefSeq" id="WP_086891022.1">
    <property type="nucleotide sequence ID" value="NZ_CP021252.1"/>
</dbReference>
<organism evidence="1 2">
    <name type="scientific">Corynebacterium striatum</name>
    <dbReference type="NCBI Taxonomy" id="43770"/>
    <lineage>
        <taxon>Bacteria</taxon>
        <taxon>Bacillati</taxon>
        <taxon>Actinomycetota</taxon>
        <taxon>Actinomycetes</taxon>
        <taxon>Mycobacteriales</taxon>
        <taxon>Corynebacteriaceae</taxon>
        <taxon>Corynebacterium</taxon>
    </lineage>
</organism>
<dbReference type="KEGG" id="cstr:CBE89_04855"/>
<name>A0A2Z2IWZ0_CORST</name>
<evidence type="ECO:0000313" key="2">
    <source>
        <dbReference type="Proteomes" id="UP000250197"/>
    </source>
</evidence>
<protein>
    <submittedName>
        <fullName evidence="1">Uncharacterized protein</fullName>
    </submittedName>
</protein>
<proteinExistence type="predicted"/>
<dbReference type="EMBL" id="CP021252">
    <property type="protein sequence ID" value="ART20896.1"/>
    <property type="molecule type" value="Genomic_DNA"/>
</dbReference>
<evidence type="ECO:0000313" key="1">
    <source>
        <dbReference type="EMBL" id="ART20896.1"/>
    </source>
</evidence>
<sequence>MTAPATIADAILSREFEPLKVGELSGISLPSEGPVSLEYVSLAARIVDTSGALDMLADWDRIDNPQRYRGGRKAHVSKRSALILLVLLGLLGKPLYVSEAAEIVRYRLDGKAWQTIGLAFDDFDDRHNLQWYFRMWRTIKHTIRRTIDPYPETKHHSRLTPQEYEALKASRDGALVGQRKARAAIFASAFALASARLVGDDVLASANGDMAVDGTMFPVTGYGAFEGQKRVPSTPDAGYYVREGNHRPADNPGKKKVFWGFEATFTVTAGGQFGATVPHLITGCSIDKPGHRVGLNVRQALAVYEATDLPRRYMSGDMAYSPGSAVDHYQRPMRAAGWKLLGDIPNKEAARGIQGEYEGIAFVDGQAYCPAIKAMPQLLGPRAALDAGDITVEQFKRLVAQRENLRMRTKQVNEDGSIRFACPALEGKVSCPARKNDSQAKRAAARRTLGGRAPLPLSVKQVPVERQRGKACSGKSVTVPLYLDKGGVDNINKHLHQGPAVYTQEWHDTYKRGRAAIEARNASAKHDVSLGLGDRAKRGMRGFDGFAMLLTVLVAASNALRVIGYLKRGRDAELAPTPPRGGRPRKKRFDDHVIGLAWGNAPPAEEAA</sequence>
<gene>
    <name evidence="1" type="ORF">CBE89_04855</name>
</gene>
<accession>A0A2Z2IWZ0</accession>